<evidence type="ECO:0000313" key="3">
    <source>
        <dbReference type="Proteomes" id="UP000239576"/>
    </source>
</evidence>
<dbReference type="Proteomes" id="UP000239576">
    <property type="component" value="Unassembled WGS sequence"/>
</dbReference>
<dbReference type="EMBL" id="PVWK01000140">
    <property type="protein sequence ID" value="PSB24862.1"/>
    <property type="molecule type" value="Genomic_DNA"/>
</dbReference>
<dbReference type="OrthoDB" id="9809153at2"/>
<feature type="domain" description="Insertion element IS402-like" evidence="1">
    <location>
        <begin position="2"/>
        <end position="42"/>
    </location>
</feature>
<proteinExistence type="predicted"/>
<evidence type="ECO:0000313" key="2">
    <source>
        <dbReference type="EMBL" id="PSB24862.1"/>
    </source>
</evidence>
<keyword evidence="3" id="KW-1185">Reference proteome</keyword>
<name>A0A2T1DWM0_9CYAN</name>
<accession>A0A2T1DWM0</accession>
<dbReference type="Pfam" id="PF13340">
    <property type="entry name" value="DUF4096"/>
    <property type="match status" value="1"/>
</dbReference>
<comment type="caution">
    <text evidence="2">The sequence shown here is derived from an EMBL/GenBank/DDBJ whole genome shotgun (WGS) entry which is preliminary data.</text>
</comment>
<organism evidence="2 3">
    <name type="scientific">Stenomitos frigidus ULC18</name>
    <dbReference type="NCBI Taxonomy" id="2107698"/>
    <lineage>
        <taxon>Bacteria</taxon>
        <taxon>Bacillati</taxon>
        <taxon>Cyanobacteriota</taxon>
        <taxon>Cyanophyceae</taxon>
        <taxon>Leptolyngbyales</taxon>
        <taxon>Leptolyngbyaceae</taxon>
        <taxon>Stenomitos</taxon>
    </lineage>
</organism>
<gene>
    <name evidence="2" type="ORF">C7B82_25535</name>
</gene>
<dbReference type="InterPro" id="IPR025161">
    <property type="entry name" value="IS402-like_dom"/>
</dbReference>
<reference evidence="3" key="1">
    <citation type="submission" date="2018-02" db="EMBL/GenBank/DDBJ databases">
        <authorList>
            <person name="Moore K."/>
            <person name="Momper L."/>
        </authorList>
    </citation>
    <scope>NUCLEOTIDE SEQUENCE [LARGE SCALE GENOMIC DNA]</scope>
    <source>
        <strain evidence="3">ULC18</strain>
    </source>
</reference>
<dbReference type="PROSITE" id="PS51257">
    <property type="entry name" value="PROKAR_LIPOPROTEIN"/>
    <property type="match status" value="1"/>
</dbReference>
<protein>
    <recommendedName>
        <fullName evidence="1">Insertion element IS402-like domain-containing protein</fullName>
    </recommendedName>
</protein>
<evidence type="ECO:0000259" key="1">
    <source>
        <dbReference type="Pfam" id="PF13340"/>
    </source>
</evidence>
<reference evidence="2 3" key="2">
    <citation type="submission" date="2018-03" db="EMBL/GenBank/DDBJ databases">
        <title>The ancient ancestry and fast evolution of plastids.</title>
        <authorList>
            <person name="Moore K.R."/>
            <person name="Magnabosco C."/>
            <person name="Momper L."/>
            <person name="Gold D.A."/>
            <person name="Bosak T."/>
            <person name="Fournier G.P."/>
        </authorList>
    </citation>
    <scope>NUCLEOTIDE SEQUENCE [LARGE SCALE GENOMIC DNA]</scope>
    <source>
        <strain evidence="2 3">ULC18</strain>
    </source>
</reference>
<dbReference type="AlphaFoldDB" id="A0A2T1DWM0"/>
<sequence length="42" mass="4631">MPAAKPGGRPRSTSLWAVLNAIFYVVTQGCKWRAIPADFPAW</sequence>